<dbReference type="GO" id="GO:0050660">
    <property type="term" value="F:flavin adenine dinucleotide binding"/>
    <property type="evidence" value="ECO:0007669"/>
    <property type="project" value="InterPro"/>
</dbReference>
<keyword evidence="3" id="KW-0560">Oxidoreductase</keyword>
<dbReference type="Gene3D" id="3.50.50.60">
    <property type="entry name" value="FAD/NAD(P)-binding domain"/>
    <property type="match status" value="1"/>
</dbReference>
<gene>
    <name evidence="4" type="ORF">LX32DRAFT_589206</name>
</gene>
<dbReference type="EMBL" id="MU842868">
    <property type="protein sequence ID" value="KAK2029092.1"/>
    <property type="molecule type" value="Genomic_DNA"/>
</dbReference>
<dbReference type="PRINTS" id="PR00469">
    <property type="entry name" value="PNDRDTASEII"/>
</dbReference>
<keyword evidence="1" id="KW-0285">Flavoprotein</keyword>
<proteinExistence type="predicted"/>
<evidence type="ECO:0000256" key="2">
    <source>
        <dbReference type="ARBA" id="ARBA00022827"/>
    </source>
</evidence>
<dbReference type="SUPFAM" id="SSF51905">
    <property type="entry name" value="FAD/NAD(P)-binding domain"/>
    <property type="match status" value="2"/>
</dbReference>
<reference evidence="4" key="1">
    <citation type="submission" date="2021-06" db="EMBL/GenBank/DDBJ databases">
        <title>Comparative genomics, transcriptomics and evolutionary studies reveal genomic signatures of adaptation to plant cell wall in hemibiotrophic fungi.</title>
        <authorList>
            <consortium name="DOE Joint Genome Institute"/>
            <person name="Baroncelli R."/>
            <person name="Diaz J.F."/>
            <person name="Benocci T."/>
            <person name="Peng M."/>
            <person name="Battaglia E."/>
            <person name="Haridas S."/>
            <person name="Andreopoulos W."/>
            <person name="Labutti K."/>
            <person name="Pangilinan J."/>
            <person name="Floch G.L."/>
            <person name="Makela M.R."/>
            <person name="Henrissat B."/>
            <person name="Grigoriev I.V."/>
            <person name="Crouch J.A."/>
            <person name="De Vries R.P."/>
            <person name="Sukno S.A."/>
            <person name="Thon M.R."/>
        </authorList>
    </citation>
    <scope>NUCLEOTIDE SEQUENCE</scope>
    <source>
        <strain evidence="4">MAFF235873</strain>
    </source>
</reference>
<dbReference type="InterPro" id="IPR050982">
    <property type="entry name" value="Auxin_biosynth/cation_transpt"/>
</dbReference>
<keyword evidence="5" id="KW-1185">Reference proteome</keyword>
<dbReference type="InterPro" id="IPR036188">
    <property type="entry name" value="FAD/NAD-bd_sf"/>
</dbReference>
<evidence type="ECO:0000256" key="1">
    <source>
        <dbReference type="ARBA" id="ARBA00022630"/>
    </source>
</evidence>
<keyword evidence="2" id="KW-0274">FAD</keyword>
<name>A0AAD9HJC3_9PEZI</name>
<dbReference type="AlphaFoldDB" id="A0AAD9HJC3"/>
<comment type="caution">
    <text evidence="4">The sequence shown here is derived from an EMBL/GenBank/DDBJ whole genome shotgun (WGS) entry which is preliminary data.</text>
</comment>
<dbReference type="GO" id="GO:0004499">
    <property type="term" value="F:N,N-dimethylaniline monooxygenase activity"/>
    <property type="evidence" value="ECO:0007669"/>
    <property type="project" value="InterPro"/>
</dbReference>
<dbReference type="PANTHER" id="PTHR43539:SF68">
    <property type="entry name" value="FLAVIN-BINDING MONOOXYGENASE-LIKE PROTEIN (AFU_ORTHOLOGUE AFUA_4G09220)"/>
    <property type="match status" value="1"/>
</dbReference>
<evidence type="ECO:0000313" key="5">
    <source>
        <dbReference type="Proteomes" id="UP001232148"/>
    </source>
</evidence>
<evidence type="ECO:0000256" key="3">
    <source>
        <dbReference type="ARBA" id="ARBA00023002"/>
    </source>
</evidence>
<sequence>MAVKPAPRDSDRVPVRDLPSWIPSVPPFEGEDALDTAAIAAGFLARLAAAVRGDGDGDWDAFGALLADRCFWRDSLTLTFDKRTLHTRAAVVDAWRVLAPRRRPSGFSSSSSADEGGMAMGAAAWARAGPELGTLDVPFSFRTEAPACRCVGQAKLVPDAEAPGGWRVYVLATAAVELEDRPFGPLPRTLSPSSGIIGADQRGRPEAQGLPRVAEGAVLDAVVVGGSCNGIANAIRLDAAGAEAAVFDREARAGGNWSTRRYEGVALHHPSAMVQLPLFPVPEGEGYPEYLTGRDLTRYYSSAVERLRLPYFAGVEVVSNAWDEGEGLWTVTAVDVATGETTRLRARNVVVSTGLVVTDQNPRVPALPGREAFAGPVQHTAAYRNPEAYRGRRVVVVGAGNSAHDVAATLARDGRVASVTLLQRGPAVLLDFDRAVALFARGYLGGTPVDTADFLEGAMPVGVLRDVSRAGFRALIAAAEERNRALEAAGYALDREPCLISRLFEEKGRAFYADHPRAFDLVLEGRIKVERGEARGFVERGLVVVDRQTGRERVVEADGVVLATGYEVMDLPTRYKEKGFVDADTADKLINVNQSGLDGEGEVPGLTTFSGHPNFYFSGSGLINCRTSARLTAIQVLADVQGQFPERYARS</sequence>
<dbReference type="Proteomes" id="UP001232148">
    <property type="component" value="Unassembled WGS sequence"/>
</dbReference>
<dbReference type="Pfam" id="PF00743">
    <property type="entry name" value="FMO-like"/>
    <property type="match status" value="1"/>
</dbReference>
<evidence type="ECO:0000313" key="4">
    <source>
        <dbReference type="EMBL" id="KAK2029092.1"/>
    </source>
</evidence>
<dbReference type="PANTHER" id="PTHR43539">
    <property type="entry name" value="FLAVIN-BINDING MONOOXYGENASE-LIKE PROTEIN (AFU_ORTHOLOGUE AFUA_4G09220)"/>
    <property type="match status" value="1"/>
</dbReference>
<dbReference type="GO" id="GO:0050661">
    <property type="term" value="F:NADP binding"/>
    <property type="evidence" value="ECO:0007669"/>
    <property type="project" value="InterPro"/>
</dbReference>
<dbReference type="InterPro" id="IPR020946">
    <property type="entry name" value="Flavin_mOase-like"/>
</dbReference>
<protein>
    <submittedName>
        <fullName evidence="4">FAD/NAD(P)-binding domain-containing protein</fullName>
    </submittedName>
</protein>
<accession>A0AAD9HJC3</accession>
<organism evidence="4 5">
    <name type="scientific">Colletotrichum zoysiae</name>
    <dbReference type="NCBI Taxonomy" id="1216348"/>
    <lineage>
        <taxon>Eukaryota</taxon>
        <taxon>Fungi</taxon>
        <taxon>Dikarya</taxon>
        <taxon>Ascomycota</taxon>
        <taxon>Pezizomycotina</taxon>
        <taxon>Sordariomycetes</taxon>
        <taxon>Hypocreomycetidae</taxon>
        <taxon>Glomerellales</taxon>
        <taxon>Glomerellaceae</taxon>
        <taxon>Colletotrichum</taxon>
        <taxon>Colletotrichum graminicola species complex</taxon>
    </lineage>
</organism>